<sequence length="573" mass="59551">MESNGTHSNGNGSGAAVADNIVAFPENDQTQLEDISTLLEGAPVMQQASPANMPKPASPIASTADFEQVAEQKPFSRRLGPKATGGAIIAGALMLPLSLIFLGGGGPKEAAPVAVVEEPTEGSTYVSPEDVAAMQAELEQRRSQQAFTDQQVDADTIDAAGRQQQRTQTQAAPKSTTTATKPAPAPTSQATEVSSRPAPAPRPTPAPSRVVTPAPRSTPPPAANPQPSRVIQAPAREVEPVDPFERRAQLQALGTYGTPPPTAQAARTVSAQASNPFETANPYIQAIAIESSQLEIASAPIERPLTEEELQYEQDANVVLAAGTPDVDSEVESVSPEPEIDNAPRADSAVLDLRRGFERSEEQAAAEVGTSPTENRAATTPMAIMPGTSTQAELPYGFSWQEGTPLPEILLMTTEDIMAGDQSAISAGTQFLGQAQIDPGSGAVNIQVVGIFGETQNIQIPRASVAVQAANGGVLTARANGGSVRSSGPNVGGFLFESLGNSLGNVLSNGDNVLMDVGGGLAETIIDGQVERSDASAAARNSQVASQPTIWTLDEQSVQLTFNNYIPLNSTSR</sequence>
<gene>
    <name evidence="2" type="ORF">DCF25_10200</name>
</gene>
<proteinExistence type="predicted"/>
<accession>A0A2W4UC40</accession>
<dbReference type="AlphaFoldDB" id="A0A2W4UC40"/>
<evidence type="ECO:0000256" key="1">
    <source>
        <dbReference type="SAM" id="MobiDB-lite"/>
    </source>
</evidence>
<name>A0A2W4UC40_9CYAN</name>
<comment type="caution">
    <text evidence="2">The sequence shown here is derived from an EMBL/GenBank/DDBJ whole genome shotgun (WGS) entry which is preliminary data.</text>
</comment>
<feature type="region of interest" description="Disordered" evidence="1">
    <location>
        <begin position="160"/>
        <end position="241"/>
    </location>
</feature>
<dbReference type="EMBL" id="QBMC01000058">
    <property type="protein sequence ID" value="PZO18192.1"/>
    <property type="molecule type" value="Genomic_DNA"/>
</dbReference>
<reference evidence="2 3" key="2">
    <citation type="submission" date="2018-06" db="EMBL/GenBank/DDBJ databases">
        <title>Metagenomic assembly of (sub)arctic Cyanobacteria and their associated microbiome from non-axenic cultures.</title>
        <authorList>
            <person name="Baurain D."/>
        </authorList>
    </citation>
    <scope>NUCLEOTIDE SEQUENCE [LARGE SCALE GENOMIC DNA]</scope>
    <source>
        <strain evidence="2">ULC129bin1</strain>
    </source>
</reference>
<reference evidence="3" key="1">
    <citation type="submission" date="2018-04" db="EMBL/GenBank/DDBJ databases">
        <authorList>
            <person name="Cornet L."/>
        </authorList>
    </citation>
    <scope>NUCLEOTIDE SEQUENCE [LARGE SCALE GENOMIC DNA]</scope>
</reference>
<feature type="compositionally biased region" description="Low complexity" evidence="1">
    <location>
        <begin position="162"/>
        <end position="197"/>
    </location>
</feature>
<organism evidence="2 3">
    <name type="scientific">Leptolyngbya foveolarum</name>
    <dbReference type="NCBI Taxonomy" id="47253"/>
    <lineage>
        <taxon>Bacteria</taxon>
        <taxon>Bacillati</taxon>
        <taxon>Cyanobacteriota</taxon>
        <taxon>Cyanophyceae</taxon>
        <taxon>Leptolyngbyales</taxon>
        <taxon>Leptolyngbyaceae</taxon>
        <taxon>Leptolyngbya group</taxon>
        <taxon>Leptolyngbya</taxon>
    </lineage>
</organism>
<evidence type="ECO:0000313" key="3">
    <source>
        <dbReference type="Proteomes" id="UP000249354"/>
    </source>
</evidence>
<evidence type="ECO:0000313" key="2">
    <source>
        <dbReference type="EMBL" id="PZO18192.1"/>
    </source>
</evidence>
<protein>
    <submittedName>
        <fullName evidence="2">Uncharacterized protein</fullName>
    </submittedName>
</protein>
<dbReference type="Proteomes" id="UP000249354">
    <property type="component" value="Unassembled WGS sequence"/>
</dbReference>
<feature type="region of interest" description="Disordered" evidence="1">
    <location>
        <begin position="359"/>
        <end position="381"/>
    </location>
</feature>